<feature type="transmembrane region" description="Helical" evidence="2">
    <location>
        <begin position="273"/>
        <end position="292"/>
    </location>
</feature>
<feature type="transmembrane region" description="Helical" evidence="2">
    <location>
        <begin position="993"/>
        <end position="1011"/>
    </location>
</feature>
<feature type="transmembrane region" description="Helical" evidence="2">
    <location>
        <begin position="1330"/>
        <end position="1346"/>
    </location>
</feature>
<feature type="transmembrane region" description="Helical" evidence="2">
    <location>
        <begin position="732"/>
        <end position="752"/>
    </location>
</feature>
<feature type="transmembrane region" description="Helical" evidence="2">
    <location>
        <begin position="1023"/>
        <end position="1041"/>
    </location>
</feature>
<dbReference type="OrthoDB" id="4966949at2"/>
<feature type="transmembrane region" description="Helical" evidence="2">
    <location>
        <begin position="1285"/>
        <end position="1303"/>
    </location>
</feature>
<proteinExistence type="predicted"/>
<keyword evidence="2" id="KW-0472">Membrane</keyword>
<name>A0A0S2LWZ0_9MICC</name>
<protein>
    <recommendedName>
        <fullName evidence="5">DUF2339 domain-containing protein</fullName>
    </recommendedName>
</protein>
<evidence type="ECO:0000256" key="2">
    <source>
        <dbReference type="SAM" id="Phobius"/>
    </source>
</evidence>
<feature type="transmembrane region" description="Helical" evidence="2">
    <location>
        <begin position="298"/>
        <end position="317"/>
    </location>
</feature>
<feature type="transmembrane region" description="Helical" evidence="2">
    <location>
        <begin position="447"/>
        <end position="466"/>
    </location>
</feature>
<dbReference type="EMBL" id="CP013200">
    <property type="protein sequence ID" value="ALO66004.1"/>
    <property type="molecule type" value="Genomic_DNA"/>
</dbReference>
<evidence type="ECO:0008006" key="5">
    <source>
        <dbReference type="Google" id="ProtNLM"/>
    </source>
</evidence>
<feature type="transmembrane region" description="Helical" evidence="2">
    <location>
        <begin position="610"/>
        <end position="628"/>
    </location>
</feature>
<feature type="transmembrane region" description="Helical" evidence="2">
    <location>
        <begin position="248"/>
        <end position="266"/>
    </location>
</feature>
<feature type="transmembrane region" description="Helical" evidence="2">
    <location>
        <begin position="649"/>
        <end position="667"/>
    </location>
</feature>
<feature type="transmembrane region" description="Helical" evidence="2">
    <location>
        <begin position="386"/>
        <end position="403"/>
    </location>
</feature>
<feature type="transmembrane region" description="Helical" evidence="2">
    <location>
        <begin position="823"/>
        <end position="845"/>
    </location>
</feature>
<feature type="transmembrane region" description="Helical" evidence="2">
    <location>
        <begin position="509"/>
        <end position="536"/>
    </location>
</feature>
<feature type="transmembrane region" description="Helical" evidence="2">
    <location>
        <begin position="221"/>
        <end position="242"/>
    </location>
</feature>
<feature type="transmembrane region" description="Helical" evidence="2">
    <location>
        <begin position="903"/>
        <end position="921"/>
    </location>
</feature>
<feature type="transmembrane region" description="Helical" evidence="2">
    <location>
        <begin position="337"/>
        <end position="354"/>
    </location>
</feature>
<organism evidence="3 4">
    <name type="scientific">Arthrobacter alpinus</name>
    <dbReference type="NCBI Taxonomy" id="656366"/>
    <lineage>
        <taxon>Bacteria</taxon>
        <taxon>Bacillati</taxon>
        <taxon>Actinomycetota</taxon>
        <taxon>Actinomycetes</taxon>
        <taxon>Micrococcales</taxon>
        <taxon>Micrococcaceae</taxon>
        <taxon>Arthrobacter</taxon>
    </lineage>
</organism>
<feature type="transmembrane region" description="Helical" evidence="2">
    <location>
        <begin position="1352"/>
        <end position="1370"/>
    </location>
</feature>
<feature type="transmembrane region" description="Helical" evidence="2">
    <location>
        <begin position="188"/>
        <end position="209"/>
    </location>
</feature>
<feature type="transmembrane region" description="Helical" evidence="2">
    <location>
        <begin position="360"/>
        <end position="379"/>
    </location>
</feature>
<evidence type="ECO:0000313" key="4">
    <source>
        <dbReference type="Proteomes" id="UP000059574"/>
    </source>
</evidence>
<keyword evidence="2" id="KW-1133">Transmembrane helix</keyword>
<accession>A0A0S2LWZ0</accession>
<feature type="transmembrane region" description="Helical" evidence="2">
    <location>
        <begin position="1256"/>
        <end position="1273"/>
    </location>
</feature>
<feature type="transmembrane region" description="Helical" evidence="2">
    <location>
        <begin position="1070"/>
        <end position="1088"/>
    </location>
</feature>
<feature type="transmembrane region" description="Helical" evidence="2">
    <location>
        <begin position="548"/>
        <end position="570"/>
    </location>
</feature>
<feature type="transmembrane region" description="Helical" evidence="2">
    <location>
        <begin position="1047"/>
        <end position="1063"/>
    </location>
</feature>
<feature type="region of interest" description="Disordered" evidence="1">
    <location>
        <begin position="1375"/>
        <end position="1445"/>
    </location>
</feature>
<feature type="transmembrane region" description="Helical" evidence="2">
    <location>
        <begin position="1180"/>
        <end position="1198"/>
    </location>
</feature>
<feature type="transmembrane region" description="Helical" evidence="2">
    <location>
        <begin position="764"/>
        <end position="788"/>
    </location>
</feature>
<feature type="transmembrane region" description="Helical" evidence="2">
    <location>
        <begin position="875"/>
        <end position="891"/>
    </location>
</feature>
<feature type="region of interest" description="Disordered" evidence="1">
    <location>
        <begin position="59"/>
        <end position="90"/>
    </location>
</feature>
<feature type="transmembrane region" description="Helical" evidence="2">
    <location>
        <begin position="163"/>
        <end position="182"/>
    </location>
</feature>
<reference evidence="3 4" key="2">
    <citation type="journal article" date="2016" name="J. Biotechnol.">
        <title>Complete genome sequence of Arthrobacter alpinus ERGS4:06, a yellow pigmented bacterium tolerant to cold and radiations isolated from Sikkim Himalaya.</title>
        <authorList>
            <person name="Kumar R."/>
            <person name="Singh D."/>
            <person name="Swarnkar M.K."/>
            <person name="Singh A.K."/>
            <person name="Kumar S."/>
        </authorList>
    </citation>
    <scope>NUCLEOTIDE SEQUENCE [LARGE SCALE GENOMIC DNA]</scope>
    <source>
        <strain evidence="3 4">ERGS4:06</strain>
    </source>
</reference>
<feature type="transmembrane region" description="Helical" evidence="2">
    <location>
        <begin position="852"/>
        <end position="869"/>
    </location>
</feature>
<evidence type="ECO:0000256" key="1">
    <source>
        <dbReference type="SAM" id="MobiDB-lite"/>
    </source>
</evidence>
<feature type="transmembrane region" description="Helical" evidence="2">
    <location>
        <begin position="1229"/>
        <end position="1250"/>
    </location>
</feature>
<evidence type="ECO:0000313" key="3">
    <source>
        <dbReference type="EMBL" id="ALO66004.1"/>
    </source>
</evidence>
<gene>
    <name evidence="3" type="ORF">AS189_05220</name>
</gene>
<feature type="transmembrane region" description="Helical" evidence="2">
    <location>
        <begin position="800"/>
        <end position="817"/>
    </location>
</feature>
<feature type="transmembrane region" description="Helical" evidence="2">
    <location>
        <begin position="687"/>
        <end position="720"/>
    </location>
</feature>
<feature type="compositionally biased region" description="Low complexity" evidence="1">
    <location>
        <begin position="1417"/>
        <end position="1437"/>
    </location>
</feature>
<feature type="transmembrane region" description="Helical" evidence="2">
    <location>
        <begin position="1145"/>
        <end position="1168"/>
    </location>
</feature>
<feature type="transmembrane region" description="Helical" evidence="2">
    <location>
        <begin position="577"/>
        <end position="598"/>
    </location>
</feature>
<feature type="transmembrane region" description="Helical" evidence="2">
    <location>
        <begin position="1204"/>
        <end position="1222"/>
    </location>
</feature>
<feature type="transmembrane region" description="Helical" evidence="2">
    <location>
        <begin position="1119"/>
        <end position="1139"/>
    </location>
</feature>
<feature type="transmembrane region" description="Helical" evidence="2">
    <location>
        <begin position="1094"/>
        <end position="1112"/>
    </location>
</feature>
<feature type="transmembrane region" description="Helical" evidence="2">
    <location>
        <begin position="409"/>
        <end position="427"/>
    </location>
</feature>
<feature type="transmembrane region" description="Helical" evidence="2">
    <location>
        <begin position="1309"/>
        <end position="1325"/>
    </location>
</feature>
<feature type="transmembrane region" description="Helical" evidence="2">
    <location>
        <begin position="927"/>
        <end position="946"/>
    </location>
</feature>
<dbReference type="Proteomes" id="UP000059574">
    <property type="component" value="Chromosome"/>
</dbReference>
<keyword evidence="2" id="KW-0812">Transmembrane</keyword>
<feature type="transmembrane region" description="Helical" evidence="2">
    <location>
        <begin position="478"/>
        <end position="497"/>
    </location>
</feature>
<sequence length="1445" mass="150016">MNQHRVPEIPAQPPAPSAVQQAYGSGYLDGHLAGWRDAIAAQVAQAAFGAQMLQDAPAPPVVSPSVDTPPVAAPPFAGPQVPQQQLPPPHALQQPVQQHMQGQAFPAGPVMAGAMAPPNVMPQPVRRQPGPMAAPIMAQRPTQVPLDPAALAARKGRRETQNINITLYVASLLMVAAAALFVGSSQPVPVRLVGVWLATVLFYAAGLMLHSKVARLKPAAVAFTGTALAIIPFAGLAMYNLGFPDAPAVWLVTSLIGTVAYVVAAVRLQSRLVVYLSLAFLLSTAWSSVAVLGAALAWYFAALVVFSALLSLAGHLLDNGEGEASLYAKPLSDLGPWFAPVGIAGSLVFSLALNAADHTLVLLAGTIYYAAMVTICAPVMRRWNYLGLRASVTLAAPFIGWLIQPELAWSAGAFTLGLALQSIVLAYRRDQLATFLGASRWVDRDVFTSVPVVAAGAVAWTVGLAVPFGPESGNEPFAALGLVVALVTATAVVPAFLPKGEWLPLPAVALTLLCSPFLAASDWMVLTAIGVVYSAARHLSARNTTLGHAMLIVARVLVGAFAAAALAHFIPAQPGKVHLILAVMAGVSALQLLADAMLARFGAANPATSYSAAAWAVVGTGLVVLLSVSYAGQSSLSFLGTATLPQLRVEFLVAALAMGLAAAVLSLTKLPHAGGFSRAEVVAPSYLVIAALCTGPVLAAGGASVAWAAGLAYLLLAGSLLRRQKETLHRWAYWRAARAVSLLLAIALFQLWRESDPATALAGTPVGLGAIMLLALLPQLVILTVVAVQGRRVWGLSVDVGLTLAAVVLMATPGIVAPEAGFWTARTAVVLAAAAVAALAACGTLRSAAMSTVLWAGPGALALLSLLSLADRPQAAVVVGIFALTSGFLAARAGTGGLRGGHFLLARAAVFGLAWIVVRELTDNLEVVSLVLTGVLLLQLGLQYVAGVPGRFNAAVGQEQFLRTGLWLLLGAQVLVPFAYVVLSLGFQPSGTALRWVVAVDLVVLAASALAAQQWLKQRGASYLAIVAVMGGAAVIAPVMWPGATALILLGLCVAAIAWRCASEPAAAEMRWYWLVATGSFLVTATIVDSAAAIGIFAAMWLVAGLALLLGTHVMKVPWLTLPGSLMVLLSAVIFGIQVDDLVDSTGYASLAAFVVVVGTLYIVRMVLLSLVRDPQVRRGSLLTVALGGGAVFALWAVGYDSTALLGATAFTVVAVLGCVDVPPARRRLVMDIAVLACAVAWFWACSVYVDLGFFWFVQWTALALAALAVIRYQAKQAAAGKGMLMAAAVAASLGGFLTIFSGDTLQQLVSLLVFVALLAVGMGLDERVFTIWGAVGVATAVIWYLRGFTYILLALLALGLIAFAIWRLNRKKPQGTEGMPMDPGIQPPPPPYMTARPETGHPGMMGQQTPSPPKSAPQQPGQQPGPPQSAGQQPGSPEQPPSQR</sequence>
<feature type="transmembrane region" description="Helical" evidence="2">
    <location>
        <begin position="966"/>
        <end position="987"/>
    </location>
</feature>
<reference evidence="4" key="1">
    <citation type="submission" date="2015-11" db="EMBL/GenBank/DDBJ databases">
        <authorList>
            <person name="Kumar R."/>
            <person name="Singh D."/>
            <person name="Swarnkar M.K."/>
            <person name="Singh A.K."/>
            <person name="Kumar S."/>
        </authorList>
    </citation>
    <scope>NUCLEOTIDE SEQUENCE [LARGE SCALE GENOMIC DNA]</scope>
    <source>
        <strain evidence="4">ERGS4:06</strain>
    </source>
</reference>